<feature type="transmembrane region" description="Helical" evidence="4">
    <location>
        <begin position="73"/>
        <end position="91"/>
    </location>
</feature>
<dbReference type="EMBL" id="CP076361">
    <property type="protein sequence ID" value="QWK90634.1"/>
    <property type="molecule type" value="Genomic_DNA"/>
</dbReference>
<feature type="transmembrane region" description="Helical" evidence="4">
    <location>
        <begin position="40"/>
        <end position="61"/>
    </location>
</feature>
<feature type="transmembrane region" description="Helical" evidence="4">
    <location>
        <begin position="289"/>
        <end position="311"/>
    </location>
</feature>
<dbReference type="SUPFAM" id="SSF103473">
    <property type="entry name" value="MFS general substrate transporter"/>
    <property type="match status" value="1"/>
</dbReference>
<dbReference type="PANTHER" id="PTHR23521:SF3">
    <property type="entry name" value="MFS TRANSPORTER"/>
    <property type="match status" value="1"/>
</dbReference>
<feature type="domain" description="Major facilitator superfamily (MFS) profile" evidence="5">
    <location>
        <begin position="1"/>
        <end position="377"/>
    </location>
</feature>
<evidence type="ECO:0000256" key="3">
    <source>
        <dbReference type="ARBA" id="ARBA00023136"/>
    </source>
</evidence>
<keyword evidence="3 4" id="KW-0472">Membrane</keyword>
<feature type="transmembrane region" description="Helical" evidence="4">
    <location>
        <begin position="235"/>
        <end position="253"/>
    </location>
</feature>
<dbReference type="InterPro" id="IPR036259">
    <property type="entry name" value="MFS_trans_sf"/>
</dbReference>
<dbReference type="CDD" id="cd17477">
    <property type="entry name" value="MFS_YcaD_like"/>
    <property type="match status" value="1"/>
</dbReference>
<dbReference type="KEGG" id="gfu:KM031_01585"/>
<dbReference type="PANTHER" id="PTHR23521">
    <property type="entry name" value="TRANSPORTER MFS SUPERFAMILY"/>
    <property type="match status" value="1"/>
</dbReference>
<accession>A0A975S0Y4</accession>
<dbReference type="InterPro" id="IPR047200">
    <property type="entry name" value="MFS_YcaD-like"/>
</dbReference>
<name>A0A975S0Y4_9RHOB</name>
<keyword evidence="2 4" id="KW-1133">Transmembrane helix</keyword>
<protein>
    <submittedName>
        <fullName evidence="6">MFS transporter</fullName>
    </submittedName>
</protein>
<dbReference type="Pfam" id="PF07690">
    <property type="entry name" value="MFS_1"/>
    <property type="match status" value="1"/>
</dbReference>
<feature type="transmembrane region" description="Helical" evidence="4">
    <location>
        <begin position="265"/>
        <end position="283"/>
    </location>
</feature>
<feature type="transmembrane region" description="Helical" evidence="4">
    <location>
        <begin position="97"/>
        <end position="119"/>
    </location>
</feature>
<dbReference type="Proteomes" id="UP000679352">
    <property type="component" value="Chromosome"/>
</dbReference>
<dbReference type="PROSITE" id="PS50850">
    <property type="entry name" value="MFS"/>
    <property type="match status" value="1"/>
</dbReference>
<feature type="transmembrane region" description="Helical" evidence="4">
    <location>
        <begin position="199"/>
        <end position="223"/>
    </location>
</feature>
<dbReference type="AlphaFoldDB" id="A0A975S0Y4"/>
<evidence type="ECO:0000256" key="4">
    <source>
        <dbReference type="SAM" id="Phobius"/>
    </source>
</evidence>
<organism evidence="6 7">
    <name type="scientific">Gemmobacter fulvus</name>
    <dbReference type="NCBI Taxonomy" id="2840474"/>
    <lineage>
        <taxon>Bacteria</taxon>
        <taxon>Pseudomonadati</taxon>
        <taxon>Pseudomonadota</taxon>
        <taxon>Alphaproteobacteria</taxon>
        <taxon>Rhodobacterales</taxon>
        <taxon>Paracoccaceae</taxon>
        <taxon>Gemmobacter</taxon>
    </lineage>
</organism>
<evidence type="ECO:0000313" key="7">
    <source>
        <dbReference type="Proteomes" id="UP000679352"/>
    </source>
</evidence>
<dbReference type="GO" id="GO:0005886">
    <property type="term" value="C:plasma membrane"/>
    <property type="evidence" value="ECO:0007669"/>
    <property type="project" value="TreeGrafter"/>
</dbReference>
<proteinExistence type="predicted"/>
<dbReference type="InterPro" id="IPR011701">
    <property type="entry name" value="MFS"/>
</dbReference>
<dbReference type="Gene3D" id="1.20.1250.20">
    <property type="entry name" value="MFS general substrate transporter like domains"/>
    <property type="match status" value="2"/>
</dbReference>
<feature type="transmembrane region" description="Helical" evidence="4">
    <location>
        <begin position="131"/>
        <end position="150"/>
    </location>
</feature>
<dbReference type="GO" id="GO:0022857">
    <property type="term" value="F:transmembrane transporter activity"/>
    <property type="evidence" value="ECO:0007669"/>
    <property type="project" value="InterPro"/>
</dbReference>
<feature type="transmembrane region" description="Helical" evidence="4">
    <location>
        <begin position="323"/>
        <end position="347"/>
    </location>
</feature>
<keyword evidence="7" id="KW-1185">Reference proteome</keyword>
<gene>
    <name evidence="6" type="ORF">KM031_01585</name>
</gene>
<feature type="transmembrane region" description="Helical" evidence="4">
    <location>
        <begin position="353"/>
        <end position="372"/>
    </location>
</feature>
<feature type="transmembrane region" description="Helical" evidence="4">
    <location>
        <begin position="156"/>
        <end position="178"/>
    </location>
</feature>
<dbReference type="InterPro" id="IPR020846">
    <property type="entry name" value="MFS_dom"/>
</dbReference>
<reference evidence="6" key="1">
    <citation type="submission" date="2021-06" db="EMBL/GenBank/DDBJ databases">
        <title>Direct submission.</title>
        <authorList>
            <person name="Lee C.-S."/>
            <person name="Jin L."/>
        </authorList>
    </citation>
    <scope>NUCLEOTIDE SEQUENCE</scope>
    <source>
        <strain evidence="6">Con5</strain>
    </source>
</reference>
<evidence type="ECO:0000313" key="6">
    <source>
        <dbReference type="EMBL" id="QWK90634.1"/>
    </source>
</evidence>
<keyword evidence="1 4" id="KW-0812">Transmembrane</keyword>
<dbReference type="RefSeq" id="WP_215504118.1">
    <property type="nucleotide sequence ID" value="NZ_CP076361.1"/>
</dbReference>
<evidence type="ECO:0000256" key="2">
    <source>
        <dbReference type="ARBA" id="ARBA00022989"/>
    </source>
</evidence>
<evidence type="ECO:0000259" key="5">
    <source>
        <dbReference type="PROSITE" id="PS50850"/>
    </source>
</evidence>
<evidence type="ECO:0000256" key="1">
    <source>
        <dbReference type="ARBA" id="ARBA00022692"/>
    </source>
</evidence>
<sequence length="412" mass="43938">MLKVIASTWPLLLGVMLLMLGNGMQGSLLGIRGTIEGFTTFELSVVMSAYFAGFLVGSQMIPGMLRRVGHVRVFAALGSMISAVLVVYPVAPDWMVWAALRVLIGFSFCGVYITAESWLNNTATNETRGQALSAYMIVQMIGIISSQVLLNVASPASFTLFVIPSVLVSLAFMPLLLADTPAPTFETTRRLSFLALWRISPLGCMGMLLTGGVFAAMFGMSAVWGSKSGLSVREISMFVGAMYVGGLILQYPIGWISDRGDRRRLILILSAVAGVVMVLAGLFDLPFVVMLGVAMVLGGITNPLYSLLIAYTNDFLKKEEMAAASSGLLFLNGLGAIFGPLITGWIMGVIGPHGFFLFIAANFIGLAGYAAWRMTRRNAPESTGGYANLTPQASALAVGAVMEQAEDAPSHR</sequence>